<protein>
    <submittedName>
        <fullName evidence="2">ABC transporter permease</fullName>
    </submittedName>
</protein>
<feature type="transmembrane region" description="Helical" evidence="1">
    <location>
        <begin position="129"/>
        <end position="146"/>
    </location>
</feature>
<dbReference type="RefSeq" id="WP_226543287.1">
    <property type="nucleotide sequence ID" value="NZ_CP129013.1"/>
</dbReference>
<dbReference type="Proteomes" id="UP001197974">
    <property type="component" value="Chromosome"/>
</dbReference>
<evidence type="ECO:0000256" key="1">
    <source>
        <dbReference type="SAM" id="Phobius"/>
    </source>
</evidence>
<dbReference type="InterPro" id="IPR010288">
    <property type="entry name" value="EcsB_ABC"/>
</dbReference>
<proteinExistence type="predicted"/>
<feature type="transmembrane region" description="Helical" evidence="1">
    <location>
        <begin position="50"/>
        <end position="70"/>
    </location>
</feature>
<organism evidence="2 3">
    <name type="scientific">Bacillus carboniphilus</name>
    <dbReference type="NCBI Taxonomy" id="86663"/>
    <lineage>
        <taxon>Bacteria</taxon>
        <taxon>Bacillati</taxon>
        <taxon>Bacillota</taxon>
        <taxon>Bacilli</taxon>
        <taxon>Bacillales</taxon>
        <taxon>Bacillaceae</taxon>
        <taxon>Bacillus</taxon>
    </lineage>
</organism>
<keyword evidence="3" id="KW-1185">Reference proteome</keyword>
<keyword evidence="1" id="KW-0812">Transmembrane</keyword>
<accession>A0ABY9JY06</accession>
<gene>
    <name evidence="2" type="ORF">LC087_04340</name>
</gene>
<reference evidence="2 3" key="1">
    <citation type="submission" date="2023-06" db="EMBL/GenBank/DDBJ databases">
        <title>Five Gram-positive bacteria isolated from mangrove sediments in Shenzhen, Guangdong, China.</title>
        <authorList>
            <person name="Yu S."/>
            <person name="Zheng W."/>
            <person name="Huang Y."/>
        </authorList>
    </citation>
    <scope>NUCLEOTIDE SEQUENCE [LARGE SCALE GENOMIC DNA]</scope>
    <source>
        <strain evidence="2 3">SaN35-3</strain>
    </source>
</reference>
<keyword evidence="1" id="KW-1133">Transmembrane helix</keyword>
<feature type="transmembrane region" description="Helical" evidence="1">
    <location>
        <begin position="21"/>
        <end position="44"/>
    </location>
</feature>
<dbReference type="EMBL" id="CP129013">
    <property type="protein sequence ID" value="WLR43412.1"/>
    <property type="molecule type" value="Genomic_DNA"/>
</dbReference>
<dbReference type="Pfam" id="PF05975">
    <property type="entry name" value="EcsB"/>
    <property type="match status" value="1"/>
</dbReference>
<name>A0ABY9JY06_9BACI</name>
<evidence type="ECO:0000313" key="2">
    <source>
        <dbReference type="EMBL" id="WLR43412.1"/>
    </source>
</evidence>
<sequence>MDVKTLWTSRVQEFYRKMYGYYSIIGANIIYFFLIITGVFIYYFNLFLQWIPPQIPVEVILSLIITLILLPTKVRTFIKRADIVFLLPLEWNLKSYFISSLVYSFVIDAIKLLSLIIIFISQFLQTTNINLLIFIFILGIAFYNILMKWTEQWLENQVLDLSQIFGHKKVSSL</sequence>
<keyword evidence="1" id="KW-0472">Membrane</keyword>
<feature type="transmembrane region" description="Helical" evidence="1">
    <location>
        <begin position="101"/>
        <end position="123"/>
    </location>
</feature>
<evidence type="ECO:0000313" key="3">
    <source>
        <dbReference type="Proteomes" id="UP001197974"/>
    </source>
</evidence>